<feature type="signal peptide" evidence="3">
    <location>
        <begin position="1"/>
        <end position="19"/>
    </location>
</feature>
<evidence type="ECO:0000313" key="5">
    <source>
        <dbReference type="Proteomes" id="UP001516023"/>
    </source>
</evidence>
<protein>
    <submittedName>
        <fullName evidence="4">Uncharacterized protein</fullName>
    </submittedName>
</protein>
<dbReference type="AlphaFoldDB" id="A0ABD3QZG7"/>
<gene>
    <name evidence="4" type="ORF">HJC23_005913</name>
</gene>
<feature type="region of interest" description="Disordered" evidence="1">
    <location>
        <begin position="175"/>
        <end position="199"/>
    </location>
</feature>
<sequence length="199" mass="21315">MTKISAVLSIALLFSEASGLAPSEFIVGRELTIIDTRLPSSSSCETTGNVPKASKPSFDVQRVAVNSMAAASLASALVVGPMADAFETMDLPSFGTSSLVAERVTREGLYREYDVDVGDQVYDDARSTYKSAKETKTKKGKYTALIAVLVVGSFIIPMAQYFWYVKDDDSSDKFFAKAAEPEPEPPKKKGGGWFGGGKA</sequence>
<keyword evidence="3" id="KW-0732">Signal</keyword>
<evidence type="ECO:0000313" key="4">
    <source>
        <dbReference type="EMBL" id="KAL3805669.1"/>
    </source>
</evidence>
<name>A0ABD3QZG7_9STRA</name>
<feature type="chain" id="PRO_5044833559" evidence="3">
    <location>
        <begin position="20"/>
        <end position="199"/>
    </location>
</feature>
<proteinExistence type="predicted"/>
<feature type="transmembrane region" description="Helical" evidence="2">
    <location>
        <begin position="142"/>
        <end position="164"/>
    </location>
</feature>
<dbReference type="EMBL" id="JABMIG020000002">
    <property type="protein sequence ID" value="KAL3805669.1"/>
    <property type="molecule type" value="Genomic_DNA"/>
</dbReference>
<keyword evidence="2" id="KW-0812">Transmembrane</keyword>
<reference evidence="4 5" key="1">
    <citation type="journal article" date="2020" name="G3 (Bethesda)">
        <title>Improved Reference Genome for Cyclotella cryptica CCMP332, a Model for Cell Wall Morphogenesis, Salinity Adaptation, and Lipid Production in Diatoms (Bacillariophyta).</title>
        <authorList>
            <person name="Roberts W.R."/>
            <person name="Downey K.M."/>
            <person name="Ruck E.C."/>
            <person name="Traller J.C."/>
            <person name="Alverson A.J."/>
        </authorList>
    </citation>
    <scope>NUCLEOTIDE SEQUENCE [LARGE SCALE GENOMIC DNA]</scope>
    <source>
        <strain evidence="4 5">CCMP332</strain>
    </source>
</reference>
<evidence type="ECO:0000256" key="2">
    <source>
        <dbReference type="SAM" id="Phobius"/>
    </source>
</evidence>
<accession>A0ABD3QZG7</accession>
<evidence type="ECO:0000256" key="1">
    <source>
        <dbReference type="SAM" id="MobiDB-lite"/>
    </source>
</evidence>
<keyword evidence="2" id="KW-1133">Transmembrane helix</keyword>
<evidence type="ECO:0000256" key="3">
    <source>
        <dbReference type="SAM" id="SignalP"/>
    </source>
</evidence>
<keyword evidence="2" id="KW-0472">Membrane</keyword>
<comment type="caution">
    <text evidence="4">The sequence shown here is derived from an EMBL/GenBank/DDBJ whole genome shotgun (WGS) entry which is preliminary data.</text>
</comment>
<dbReference type="Proteomes" id="UP001516023">
    <property type="component" value="Unassembled WGS sequence"/>
</dbReference>
<organism evidence="4 5">
    <name type="scientific">Cyclotella cryptica</name>
    <dbReference type="NCBI Taxonomy" id="29204"/>
    <lineage>
        <taxon>Eukaryota</taxon>
        <taxon>Sar</taxon>
        <taxon>Stramenopiles</taxon>
        <taxon>Ochrophyta</taxon>
        <taxon>Bacillariophyta</taxon>
        <taxon>Coscinodiscophyceae</taxon>
        <taxon>Thalassiosirophycidae</taxon>
        <taxon>Stephanodiscales</taxon>
        <taxon>Stephanodiscaceae</taxon>
        <taxon>Cyclotella</taxon>
    </lineage>
</organism>
<keyword evidence="5" id="KW-1185">Reference proteome</keyword>